<sequence length="193" mass="20236">MNINLNFPSTIRLIAVGTLATVSLSASAIALAASAGIAAPPNPHPGHCPDGWVPLPPGMNPALGDCMPDSFVQPGGGVVNNNQLPDLTIKTFNISKISPQKVSVQVLNKGNGIAKRSKLRLTVQQIKGTPVNRTIEAKLPFFKPSQSSTILVDASSILPKDVALSDTAFKLTLDSTNVVTESNESNNEALHKP</sequence>
<evidence type="ECO:0000313" key="3">
    <source>
        <dbReference type="EMBL" id="NDJ16963.1"/>
    </source>
</evidence>
<dbReference type="EMBL" id="WVIE01000006">
    <property type="protein sequence ID" value="NDJ16963.1"/>
    <property type="molecule type" value="Genomic_DNA"/>
</dbReference>
<dbReference type="Gene3D" id="2.60.40.10">
    <property type="entry name" value="Immunoglobulins"/>
    <property type="match status" value="1"/>
</dbReference>
<dbReference type="RefSeq" id="WP_162422486.1">
    <property type="nucleotide sequence ID" value="NZ_WVIE01000006.1"/>
</dbReference>
<gene>
    <name evidence="3" type="ORF">GS601_06620</name>
</gene>
<keyword evidence="4" id="KW-1185">Reference proteome</keyword>
<accession>A0A8J7Z5U2</accession>
<comment type="caution">
    <text evidence="3">The sequence shown here is derived from an EMBL/GenBank/DDBJ whole genome shotgun (WGS) entry which is preliminary data.</text>
</comment>
<dbReference type="Proteomes" id="UP000646053">
    <property type="component" value="Unassembled WGS sequence"/>
</dbReference>
<feature type="chain" id="PRO_5035209792" description="CARDB domain-containing protein" evidence="1">
    <location>
        <begin position="29"/>
        <end position="193"/>
    </location>
</feature>
<keyword evidence="1" id="KW-0732">Signal</keyword>
<dbReference type="Pfam" id="PF07705">
    <property type="entry name" value="CARDB"/>
    <property type="match status" value="1"/>
</dbReference>
<feature type="domain" description="CARDB" evidence="2">
    <location>
        <begin position="85"/>
        <end position="189"/>
    </location>
</feature>
<dbReference type="InterPro" id="IPR011635">
    <property type="entry name" value="CARDB"/>
</dbReference>
<protein>
    <recommendedName>
        <fullName evidence="2">CARDB domain-containing protein</fullName>
    </recommendedName>
</protein>
<dbReference type="InterPro" id="IPR013783">
    <property type="entry name" value="Ig-like_fold"/>
</dbReference>
<dbReference type="AlphaFoldDB" id="A0A8J7Z5U2"/>
<feature type="signal peptide" evidence="1">
    <location>
        <begin position="1"/>
        <end position="28"/>
    </location>
</feature>
<organism evidence="3 4">
    <name type="scientific">Myxacorys almedinensis A</name>
    <dbReference type="NCBI Taxonomy" id="2690445"/>
    <lineage>
        <taxon>Bacteria</taxon>
        <taxon>Bacillati</taxon>
        <taxon>Cyanobacteriota</taxon>
        <taxon>Cyanophyceae</taxon>
        <taxon>Leptolyngbyales</taxon>
        <taxon>Leptolyngbyaceae</taxon>
        <taxon>Myxacorys</taxon>
        <taxon>Myxacorys almedinensis</taxon>
    </lineage>
</organism>
<proteinExistence type="predicted"/>
<name>A0A8J7Z5U2_9CYAN</name>
<evidence type="ECO:0000259" key="2">
    <source>
        <dbReference type="Pfam" id="PF07705"/>
    </source>
</evidence>
<evidence type="ECO:0000256" key="1">
    <source>
        <dbReference type="SAM" id="SignalP"/>
    </source>
</evidence>
<evidence type="ECO:0000313" key="4">
    <source>
        <dbReference type="Proteomes" id="UP000646053"/>
    </source>
</evidence>
<reference evidence="3" key="1">
    <citation type="submission" date="2019-12" db="EMBL/GenBank/DDBJ databases">
        <title>High-Quality draft genome sequences of three cyanobacteria isolated from the limestone walls of the Old Cathedral of Coimbra.</title>
        <authorList>
            <person name="Tiago I."/>
            <person name="Soares F."/>
            <person name="Portugal A."/>
        </authorList>
    </citation>
    <scope>NUCLEOTIDE SEQUENCE</scope>
    <source>
        <strain evidence="3">A</strain>
    </source>
</reference>